<evidence type="ECO:0000256" key="1">
    <source>
        <dbReference type="ARBA" id="ARBA00022729"/>
    </source>
</evidence>
<keyword evidence="5" id="KW-0325">Glycoprotein</keyword>
<dbReference type="OMA" id="RCCITAV"/>
<evidence type="ECO:0000256" key="2">
    <source>
        <dbReference type="ARBA" id="ARBA00022737"/>
    </source>
</evidence>
<proteinExistence type="predicted"/>
<name>B3RS26_TRIAD</name>
<comment type="caution">
    <text evidence="6">Lacks conserved residue(s) required for the propagation of feature annotation.</text>
</comment>
<dbReference type="PRINTS" id="PR00258">
    <property type="entry name" value="SPERACTRCPTR"/>
</dbReference>
<dbReference type="PROSITE" id="PS50287">
    <property type="entry name" value="SRCR_2"/>
    <property type="match status" value="2"/>
</dbReference>
<feature type="domain" description="SRCR" evidence="7">
    <location>
        <begin position="1"/>
        <end position="103"/>
    </location>
</feature>
<evidence type="ECO:0000256" key="3">
    <source>
        <dbReference type="ARBA" id="ARBA00023157"/>
    </source>
</evidence>
<keyword evidence="9" id="KW-1185">Reference proteome</keyword>
<evidence type="ECO:0000256" key="5">
    <source>
        <dbReference type="ARBA" id="ARBA00023180"/>
    </source>
</evidence>
<dbReference type="EMBL" id="DS985243">
    <property type="protein sequence ID" value="EDV26978.1"/>
    <property type="molecule type" value="Genomic_DNA"/>
</dbReference>
<dbReference type="PhylomeDB" id="B3RS26"/>
<dbReference type="InterPro" id="IPR036772">
    <property type="entry name" value="SRCR-like_dom_sf"/>
</dbReference>
<dbReference type="FunFam" id="3.10.250.10:FF:000007">
    <property type="entry name" value="Soluble scavenger receptor cysteine-rich domain-containing protein SSC5D"/>
    <property type="match status" value="1"/>
</dbReference>
<dbReference type="FunFam" id="3.10.250.10:FF:000032">
    <property type="entry name" value="Si:dkey-14d8.20"/>
    <property type="match status" value="1"/>
</dbReference>
<protein>
    <recommendedName>
        <fullName evidence="7">SRCR domain-containing protein</fullName>
    </recommendedName>
</protein>
<dbReference type="Proteomes" id="UP000009022">
    <property type="component" value="Unassembled WGS sequence"/>
</dbReference>
<dbReference type="PANTHER" id="PTHR19331:SF486">
    <property type="entry name" value="SRCR DOMAIN-CONTAINING PROTEIN"/>
    <property type="match status" value="1"/>
</dbReference>
<dbReference type="PANTHER" id="PTHR19331">
    <property type="entry name" value="SCAVENGER RECEPTOR DOMAIN-CONTAINING"/>
    <property type="match status" value="1"/>
</dbReference>
<dbReference type="KEGG" id="tad:TRIADDRAFT_23148"/>
<dbReference type="InterPro" id="IPR001190">
    <property type="entry name" value="SRCR"/>
</dbReference>
<gene>
    <name evidence="8" type="ORF">TRIADDRAFT_23148</name>
</gene>
<dbReference type="HOGENOM" id="CLU_002555_1_2_1"/>
<keyword evidence="2" id="KW-0677">Repeat</keyword>
<evidence type="ECO:0000259" key="7">
    <source>
        <dbReference type="PROSITE" id="PS50287"/>
    </source>
</evidence>
<feature type="disulfide bond" evidence="6">
    <location>
        <begin position="70"/>
        <end position="80"/>
    </location>
</feature>
<dbReference type="OrthoDB" id="536948at2759"/>
<sequence>IRLVNGPNVADGHVQVYHDGRWGFICHYGWDIQDARVVCTQLGYNNASSAGCCSQYGYSFGTYWINNLNCTGSENSIYNCSDFSWSNGTTTCSRYDKASVKCTGSYSMKLRPVTDGTLRLVAQYNSAGPNEGNVEIYHNGTWGAICHNSFNIKDAQVVCRQLGYTNASYTSCCSNYGNSNYKLTWLSYLNCSGNESRVLDCPRGSRWGDFSNGCGRYSIAGVSCTGLSNKITYLIFIFAAAFVTI</sequence>
<keyword evidence="1" id="KW-0732">Signal</keyword>
<reference evidence="8 9" key="1">
    <citation type="journal article" date="2008" name="Nature">
        <title>The Trichoplax genome and the nature of placozoans.</title>
        <authorList>
            <person name="Srivastava M."/>
            <person name="Begovic E."/>
            <person name="Chapman J."/>
            <person name="Putnam N.H."/>
            <person name="Hellsten U."/>
            <person name="Kawashima T."/>
            <person name="Kuo A."/>
            <person name="Mitros T."/>
            <person name="Salamov A."/>
            <person name="Carpenter M.L."/>
            <person name="Signorovitch A.Y."/>
            <person name="Moreno M.A."/>
            <person name="Kamm K."/>
            <person name="Grimwood J."/>
            <person name="Schmutz J."/>
            <person name="Shapiro H."/>
            <person name="Grigoriev I.V."/>
            <person name="Buss L.W."/>
            <person name="Schierwater B."/>
            <person name="Dellaporta S.L."/>
            <person name="Rokhsar D.S."/>
        </authorList>
    </citation>
    <scope>NUCLEOTIDE SEQUENCE [LARGE SCALE GENOMIC DNA]</scope>
    <source>
        <strain evidence="8 9">Grell-BS-1999</strain>
    </source>
</reference>
<organism evidence="8 9">
    <name type="scientific">Trichoplax adhaerens</name>
    <name type="common">Trichoplax reptans</name>
    <dbReference type="NCBI Taxonomy" id="10228"/>
    <lineage>
        <taxon>Eukaryota</taxon>
        <taxon>Metazoa</taxon>
        <taxon>Placozoa</taxon>
        <taxon>Uniplacotomia</taxon>
        <taxon>Trichoplacea</taxon>
        <taxon>Trichoplacidae</taxon>
        <taxon>Trichoplax</taxon>
    </lineage>
</organism>
<dbReference type="Pfam" id="PF00530">
    <property type="entry name" value="SRCR"/>
    <property type="match status" value="2"/>
</dbReference>
<evidence type="ECO:0000256" key="4">
    <source>
        <dbReference type="ARBA" id="ARBA00023170"/>
    </source>
</evidence>
<evidence type="ECO:0000256" key="6">
    <source>
        <dbReference type="PROSITE-ProRule" id="PRU00196"/>
    </source>
</evidence>
<dbReference type="Gene3D" id="3.10.250.10">
    <property type="entry name" value="SRCR-like domain"/>
    <property type="match status" value="2"/>
</dbReference>
<feature type="non-terminal residue" evidence="8">
    <location>
        <position position="1"/>
    </location>
</feature>
<dbReference type="AlphaFoldDB" id="B3RS26"/>
<dbReference type="GeneID" id="6752187"/>
<dbReference type="InParanoid" id="B3RS26"/>
<dbReference type="SMART" id="SM00202">
    <property type="entry name" value="SR"/>
    <property type="match status" value="2"/>
</dbReference>
<dbReference type="CTD" id="6752187"/>
<feature type="domain" description="SRCR" evidence="7">
    <location>
        <begin position="118"/>
        <end position="225"/>
    </location>
</feature>
<feature type="disulfide bond" evidence="6">
    <location>
        <begin position="191"/>
        <end position="201"/>
    </location>
</feature>
<dbReference type="RefSeq" id="XP_002110974.1">
    <property type="nucleotide sequence ID" value="XM_002110938.1"/>
</dbReference>
<evidence type="ECO:0000313" key="9">
    <source>
        <dbReference type="Proteomes" id="UP000009022"/>
    </source>
</evidence>
<dbReference type="GO" id="GO:0016020">
    <property type="term" value="C:membrane"/>
    <property type="evidence" value="ECO:0007669"/>
    <property type="project" value="InterPro"/>
</dbReference>
<keyword evidence="4" id="KW-0675">Receptor</keyword>
<dbReference type="PROSITE" id="PS00420">
    <property type="entry name" value="SRCR_1"/>
    <property type="match status" value="1"/>
</dbReference>
<accession>B3RS26</accession>
<dbReference type="SUPFAM" id="SSF56487">
    <property type="entry name" value="SRCR-like"/>
    <property type="match status" value="2"/>
</dbReference>
<evidence type="ECO:0000313" key="8">
    <source>
        <dbReference type="EMBL" id="EDV26978.1"/>
    </source>
</evidence>
<keyword evidence="3 6" id="KW-1015">Disulfide bond</keyword>
<dbReference type="STRING" id="10228.B3RS26"/>